<dbReference type="EMBL" id="JAERUA010000009">
    <property type="protein sequence ID" value="KAI1895219.1"/>
    <property type="molecule type" value="Genomic_DNA"/>
</dbReference>
<dbReference type="InterPro" id="IPR052438">
    <property type="entry name" value="Chromatin_remod/trans_coact"/>
</dbReference>
<feature type="region of interest" description="Disordered" evidence="1">
    <location>
        <begin position="273"/>
        <end position="294"/>
    </location>
</feature>
<accession>A0A8T3DCM6</accession>
<evidence type="ECO:0000256" key="1">
    <source>
        <dbReference type="SAM" id="MobiDB-lite"/>
    </source>
</evidence>
<comment type="caution">
    <text evidence="3">The sequence shown here is derived from an EMBL/GenBank/DDBJ whole genome shotgun (WGS) entry which is preliminary data.</text>
</comment>
<feature type="domain" description="GLTSCR protein conserved" evidence="2">
    <location>
        <begin position="845"/>
        <end position="946"/>
    </location>
</feature>
<name>A0A8T3DCM6_9TELE</name>
<sequence length="1211" mass="127243">MEDEDGTCLLDVLCDPQALNDFLHGTNELENEDLLINASSGEPSLFADAPSPASLLADNTPSQDTPPPGCVDLSFLEEALLGSPEGGGGAGEVGQGGSVEAAGEAVEEEAACDILQQSLQEADITEQTLALEAGLAPPGEALSLYPPGTVLASPATSHFLSKPLSIPSPLQTMPRDTQAAVEPPQPSLLAPRPGVRMLIQKALPSLTGRPLLAPTLRATATHGILLPRGPLPIQPKLPVSIQPRLVQISPKPLGQKTQSPGLTFVPGAASPNILLSPNLGPKQQQPPTPASLSKPLSLQLVNQGGSIVIQPPGLLQGHNQFLLPGQTPVTVSQPAGAARPLLTTSSPQGPSVRGGGPTSGQLVDGTQILTASPRQLNFSPVFTTPTGQLAVRQGALLSAGPLQLQSAPPAVFQMPAQLAGAYPPQGQGQRGTLLHSAALGNQITLINSPAMLAPDMASISIVNGPSVVQGLPFAATQAQQPLPAVHDKQLNLPQASVLLLPDRPGPEDRGPVEEPFLQLQRPNQQQHLLQHGPQPPPTELQMPPPVVTLLQSLPEEPAAPLPKHLLPQAEGQQVLKEVTCLPPQKQELLHPMHQVNQQALELPSSPTDSLAGTLPAPLSPRTSPPANQREATTPSLPAIGQTVTLSVTSNPTVVPTPTHPGTDQTGMLSSLIGQQTSLGPPPAPVLCPPVSFPSPPSGQVAVAPPRMGHGKAPAAQTRAVTPGGVVPSTLPVGLSVQLQPVPLPASSGPRLQTEPPIQQRTQDKPAAALAMDGNVFAFGLCPTSPKIQAPQMPAQQVHRPPVLEAPVQAVPQPRTQVTACVETQREEKLTLAMRRHRFQQQLCLDHCAVSNPDARSPFLSLEDAVSRLLPYHTCTGYLPSQAVFLTVDEQFDAVSGILLKRTKDMLKKYRQLLLGEAQQVSPSAEMVMLERLFLQAERGVLGEERRKARLDPESFLLSLRKPASGSHGAAPSNTTPFQQSNSPPSSPSWALLSDRPPGLKTYRSSSRGALKLTIKHESGSRKVVHNSACDSAFSGPSHHKQDSAAKLTNGGGVLSGQVSHELWETPQNPSQSAHPLLSADPRPPAAPEEPQNAKHRSRITTEAQAAVELRTTPNPLTVSESQTAAPEPPAPDPALCPPEPKRLRSDPHLGQLSPLPLPDDSTLSEHLQSAIDSILELQRLQGPTALQARPSQDGRGTALEQAVSSILEGHL</sequence>
<organism evidence="3 4">
    <name type="scientific">Albula goreensis</name>
    <dbReference type="NCBI Taxonomy" id="1534307"/>
    <lineage>
        <taxon>Eukaryota</taxon>
        <taxon>Metazoa</taxon>
        <taxon>Chordata</taxon>
        <taxon>Craniata</taxon>
        <taxon>Vertebrata</taxon>
        <taxon>Euteleostomi</taxon>
        <taxon>Actinopterygii</taxon>
        <taxon>Neopterygii</taxon>
        <taxon>Teleostei</taxon>
        <taxon>Albuliformes</taxon>
        <taxon>Albulidae</taxon>
        <taxon>Albula</taxon>
    </lineage>
</organism>
<feature type="compositionally biased region" description="Polar residues" evidence="1">
    <location>
        <begin position="1111"/>
        <end position="1123"/>
    </location>
</feature>
<feature type="region of interest" description="Disordered" evidence="1">
    <location>
        <begin position="1029"/>
        <end position="1162"/>
    </location>
</feature>
<evidence type="ECO:0000259" key="2">
    <source>
        <dbReference type="Pfam" id="PF15249"/>
    </source>
</evidence>
<dbReference type="PANTHER" id="PTHR15572:SF4">
    <property type="entry name" value="GLIOMA TUMOR SUPPRESSOR CANDIDATE REGION GENE 1 PROTEIN-LIKE ISOFORM X1"/>
    <property type="match status" value="1"/>
</dbReference>
<evidence type="ECO:0000313" key="4">
    <source>
        <dbReference type="Proteomes" id="UP000829720"/>
    </source>
</evidence>
<reference evidence="3" key="1">
    <citation type="submission" date="2021-01" db="EMBL/GenBank/DDBJ databases">
        <authorList>
            <person name="Zahm M."/>
            <person name="Roques C."/>
            <person name="Cabau C."/>
            <person name="Klopp C."/>
            <person name="Donnadieu C."/>
            <person name="Jouanno E."/>
            <person name="Lampietro C."/>
            <person name="Louis A."/>
            <person name="Herpin A."/>
            <person name="Echchiki A."/>
            <person name="Berthelot C."/>
            <person name="Parey E."/>
            <person name="Roest-Crollius H."/>
            <person name="Braasch I."/>
            <person name="Postlethwait J."/>
            <person name="Bobe J."/>
            <person name="Montfort J."/>
            <person name="Bouchez O."/>
            <person name="Begum T."/>
            <person name="Mejri S."/>
            <person name="Adams A."/>
            <person name="Chen W.-J."/>
            <person name="Guiguen Y."/>
        </authorList>
    </citation>
    <scope>NUCLEOTIDE SEQUENCE</scope>
    <source>
        <tissue evidence="3">Blood</tissue>
    </source>
</reference>
<feature type="compositionally biased region" description="Polar residues" evidence="1">
    <location>
        <begin position="601"/>
        <end position="610"/>
    </location>
</feature>
<keyword evidence="4" id="KW-1185">Reference proteome</keyword>
<dbReference type="InterPro" id="IPR015671">
    <property type="entry name" value="GSCR1_dom"/>
</dbReference>
<feature type="region of interest" description="Disordered" evidence="1">
    <location>
        <begin position="46"/>
        <end position="66"/>
    </location>
</feature>
<feature type="region of interest" description="Disordered" evidence="1">
    <location>
        <begin position="1186"/>
        <end position="1211"/>
    </location>
</feature>
<dbReference type="GO" id="GO:0045893">
    <property type="term" value="P:positive regulation of DNA-templated transcription"/>
    <property type="evidence" value="ECO:0007669"/>
    <property type="project" value="TreeGrafter"/>
</dbReference>
<evidence type="ECO:0000313" key="3">
    <source>
        <dbReference type="EMBL" id="KAI1895219.1"/>
    </source>
</evidence>
<dbReference type="AlphaFoldDB" id="A0A8T3DCM6"/>
<protein>
    <recommendedName>
        <fullName evidence="2">GLTSCR protein conserved domain-containing protein</fullName>
    </recommendedName>
</protein>
<feature type="region of interest" description="Disordered" evidence="1">
    <location>
        <begin position="601"/>
        <end position="635"/>
    </location>
</feature>
<feature type="region of interest" description="Disordered" evidence="1">
    <location>
        <begin position="961"/>
        <end position="1005"/>
    </location>
</feature>
<dbReference type="GO" id="GO:0016514">
    <property type="term" value="C:SWI/SNF complex"/>
    <property type="evidence" value="ECO:0007669"/>
    <property type="project" value="TreeGrafter"/>
</dbReference>
<dbReference type="Pfam" id="PF15249">
    <property type="entry name" value="GLTSCR1"/>
    <property type="match status" value="1"/>
</dbReference>
<feature type="compositionally biased region" description="Low complexity" evidence="1">
    <location>
        <begin position="1152"/>
        <end position="1161"/>
    </location>
</feature>
<feature type="compositionally biased region" description="Pro residues" evidence="1">
    <location>
        <begin position="1126"/>
        <end position="1138"/>
    </location>
</feature>
<dbReference type="Proteomes" id="UP000829720">
    <property type="component" value="Unassembled WGS sequence"/>
</dbReference>
<gene>
    <name evidence="3" type="ORF">AGOR_G00104050</name>
</gene>
<feature type="compositionally biased region" description="Polar residues" evidence="1">
    <location>
        <begin position="620"/>
        <end position="635"/>
    </location>
</feature>
<proteinExistence type="predicted"/>
<feature type="region of interest" description="Disordered" evidence="1">
    <location>
        <begin position="339"/>
        <end position="364"/>
    </location>
</feature>
<dbReference type="OrthoDB" id="2556847at2759"/>
<dbReference type="PANTHER" id="PTHR15572">
    <property type="entry name" value="GLIOMA TUMOR SUPPRESSOR CANDIDATE REGION GENE 1"/>
    <property type="match status" value="1"/>
</dbReference>